<sequence length="319" mass="36386">MIQRGRDRAFSSPEIARPSTSGNHRRQGSPRNHQDITFEGIAANVKLLLKLIHEQSLMSNVDQDDRKTQRMAGMITILDDVKTRVQKCYSPPPPTPAVAKKDFRRCNSDLKPQRAPRDPRRDHVACDEKEMLKKEIHANCAARKSLEAMCSSLGKEKEIMASELSRKVQELNGMEELINDLKAQNETLLGKVQTCYEEHRDNNKKYGGGDHQTQVAAAALQDRNKALSEQLLKSLDGYRSLKRKYKDAREKNVRLETTMEEMGVEVAEWLERLHGLKQQLATTKVKKEDIVKEISALECLFQSFNVKMSTHMEDKCTPN</sequence>
<evidence type="ECO:0000256" key="2">
    <source>
        <dbReference type="SAM" id="MobiDB-lite"/>
    </source>
</evidence>
<dbReference type="PANTHER" id="PTHR38378">
    <property type="entry name" value="MYOSIN HEAVY CHAIN-LIKE PROTEIN"/>
    <property type="match status" value="1"/>
</dbReference>
<dbReference type="Proteomes" id="UP000187203">
    <property type="component" value="Unassembled WGS sequence"/>
</dbReference>
<dbReference type="PANTHER" id="PTHR38378:SF3">
    <property type="entry name" value="MYOSIN HEAVY CHAIN-LIKE PROTEIN"/>
    <property type="match status" value="1"/>
</dbReference>
<name>A0A1R3JBW6_9ROSI</name>
<organism evidence="3 4">
    <name type="scientific">Corchorus olitorius</name>
    <dbReference type="NCBI Taxonomy" id="93759"/>
    <lineage>
        <taxon>Eukaryota</taxon>
        <taxon>Viridiplantae</taxon>
        <taxon>Streptophyta</taxon>
        <taxon>Embryophyta</taxon>
        <taxon>Tracheophyta</taxon>
        <taxon>Spermatophyta</taxon>
        <taxon>Magnoliopsida</taxon>
        <taxon>eudicotyledons</taxon>
        <taxon>Gunneridae</taxon>
        <taxon>Pentapetalae</taxon>
        <taxon>rosids</taxon>
        <taxon>malvids</taxon>
        <taxon>Malvales</taxon>
        <taxon>Malvaceae</taxon>
        <taxon>Grewioideae</taxon>
        <taxon>Apeibeae</taxon>
        <taxon>Corchorus</taxon>
    </lineage>
</organism>
<keyword evidence="1" id="KW-0175">Coiled coil</keyword>
<comment type="caution">
    <text evidence="3">The sequence shown here is derived from an EMBL/GenBank/DDBJ whole genome shotgun (WGS) entry which is preliminary data.</text>
</comment>
<feature type="coiled-coil region" evidence="1">
    <location>
        <begin position="238"/>
        <end position="279"/>
    </location>
</feature>
<gene>
    <name evidence="3" type="ORF">COLO4_17663</name>
</gene>
<dbReference type="AlphaFoldDB" id="A0A1R3JBW6"/>
<keyword evidence="4" id="KW-1185">Reference proteome</keyword>
<dbReference type="EMBL" id="AWUE01016374">
    <property type="protein sequence ID" value="OMO92353.1"/>
    <property type="molecule type" value="Genomic_DNA"/>
</dbReference>
<feature type="coiled-coil region" evidence="1">
    <location>
        <begin position="164"/>
        <end position="191"/>
    </location>
</feature>
<evidence type="ECO:0000256" key="1">
    <source>
        <dbReference type="SAM" id="Coils"/>
    </source>
</evidence>
<reference evidence="4" key="1">
    <citation type="submission" date="2013-09" db="EMBL/GenBank/DDBJ databases">
        <title>Corchorus olitorius genome sequencing.</title>
        <authorList>
            <person name="Alam M."/>
            <person name="Haque M.S."/>
            <person name="Islam M.S."/>
            <person name="Emdad E.M."/>
            <person name="Islam M.M."/>
            <person name="Ahmed B."/>
            <person name="Halim A."/>
            <person name="Hossen Q.M.M."/>
            <person name="Hossain M.Z."/>
            <person name="Ahmed R."/>
            <person name="Khan M.M."/>
            <person name="Islam R."/>
            <person name="Rashid M.M."/>
            <person name="Khan S.A."/>
            <person name="Rahman M.S."/>
            <person name="Alam M."/>
            <person name="Yahiya A.S."/>
            <person name="Khan M.S."/>
            <person name="Azam M.S."/>
            <person name="Haque T."/>
            <person name="Lashkar M.Z.H."/>
            <person name="Akhand A.I."/>
            <person name="Morshed G."/>
            <person name="Roy S."/>
            <person name="Uddin K.S."/>
            <person name="Rabeya T."/>
            <person name="Hossain A.S."/>
            <person name="Chowdhury A."/>
            <person name="Snigdha A.R."/>
            <person name="Mortoza M.S."/>
            <person name="Matin S.A."/>
            <person name="Hoque S.M.E."/>
            <person name="Islam M.K."/>
            <person name="Roy D.K."/>
            <person name="Haider R."/>
            <person name="Moosa M.M."/>
            <person name="Elias S.M."/>
            <person name="Hasan A.M."/>
            <person name="Jahan S."/>
            <person name="Shafiuddin M."/>
            <person name="Mahmood N."/>
            <person name="Shommy N.S."/>
        </authorList>
    </citation>
    <scope>NUCLEOTIDE SEQUENCE [LARGE SCALE GENOMIC DNA]</scope>
    <source>
        <strain evidence="4">cv. O-4</strain>
    </source>
</reference>
<dbReference type="OrthoDB" id="1897593at2759"/>
<feature type="region of interest" description="Disordered" evidence="2">
    <location>
        <begin position="1"/>
        <end position="36"/>
    </location>
</feature>
<proteinExistence type="predicted"/>
<evidence type="ECO:0000313" key="3">
    <source>
        <dbReference type="EMBL" id="OMO92353.1"/>
    </source>
</evidence>
<accession>A0A1R3JBW6</accession>
<evidence type="ECO:0000313" key="4">
    <source>
        <dbReference type="Proteomes" id="UP000187203"/>
    </source>
</evidence>
<protein>
    <submittedName>
        <fullName evidence="3">Uncharacterized protein</fullName>
    </submittedName>
</protein>